<dbReference type="EMBL" id="FOHV01000052">
    <property type="protein sequence ID" value="SET63228.1"/>
    <property type="molecule type" value="Genomic_DNA"/>
</dbReference>
<evidence type="ECO:0000313" key="3">
    <source>
        <dbReference type="Proteomes" id="UP000242642"/>
    </source>
</evidence>
<evidence type="ECO:0000256" key="1">
    <source>
        <dbReference type="SAM" id="Phobius"/>
    </source>
</evidence>
<proteinExistence type="predicted"/>
<feature type="transmembrane region" description="Helical" evidence="1">
    <location>
        <begin position="281"/>
        <end position="297"/>
    </location>
</feature>
<keyword evidence="1" id="KW-0812">Transmembrane</keyword>
<dbReference type="AlphaFoldDB" id="A0A1I0FY84"/>
<accession>A0A1I0FY84</accession>
<name>A0A1I0FY84_9GAMM</name>
<dbReference type="OrthoDB" id="2220917at2"/>
<keyword evidence="3" id="KW-1185">Reference proteome</keyword>
<feature type="transmembrane region" description="Helical" evidence="1">
    <location>
        <begin position="100"/>
        <end position="117"/>
    </location>
</feature>
<feature type="transmembrane region" description="Helical" evidence="1">
    <location>
        <begin position="327"/>
        <end position="343"/>
    </location>
</feature>
<keyword evidence="1" id="KW-1133">Transmembrane helix</keyword>
<dbReference type="Proteomes" id="UP000242642">
    <property type="component" value="Unassembled WGS sequence"/>
</dbReference>
<keyword evidence="1" id="KW-0472">Membrane</keyword>
<feature type="transmembrane region" description="Helical" evidence="1">
    <location>
        <begin position="303"/>
        <end position="320"/>
    </location>
</feature>
<feature type="transmembrane region" description="Helical" evidence="1">
    <location>
        <begin position="215"/>
        <end position="236"/>
    </location>
</feature>
<gene>
    <name evidence="2" type="ORF">SAMN02583745_02931</name>
</gene>
<feature type="transmembrane region" description="Helical" evidence="1">
    <location>
        <begin position="349"/>
        <end position="369"/>
    </location>
</feature>
<evidence type="ECO:0008006" key="4">
    <source>
        <dbReference type="Google" id="ProtNLM"/>
    </source>
</evidence>
<protein>
    <recommendedName>
        <fullName evidence="4">Glycosyltransferase RgtA/B/C/D-like domain-containing protein</fullName>
    </recommendedName>
</protein>
<feature type="transmembrane region" description="Helical" evidence="1">
    <location>
        <begin position="179"/>
        <end position="208"/>
    </location>
</feature>
<reference evidence="3" key="1">
    <citation type="submission" date="2016-10" db="EMBL/GenBank/DDBJ databases">
        <authorList>
            <person name="Varghese N."/>
            <person name="Submissions S."/>
        </authorList>
    </citation>
    <scope>NUCLEOTIDE SEQUENCE [LARGE SCALE GENOMIC DNA]</scope>
    <source>
        <strain evidence="3">DSM 18579</strain>
    </source>
</reference>
<organism evidence="2 3">
    <name type="scientific">Thorsellia anophelis DSM 18579</name>
    <dbReference type="NCBI Taxonomy" id="1123402"/>
    <lineage>
        <taxon>Bacteria</taxon>
        <taxon>Pseudomonadati</taxon>
        <taxon>Pseudomonadota</taxon>
        <taxon>Gammaproteobacteria</taxon>
        <taxon>Enterobacterales</taxon>
        <taxon>Thorselliaceae</taxon>
        <taxon>Thorsellia</taxon>
    </lineage>
</organism>
<sequence>MFFNKFFFYEKFKIERPNQFFYWVLCIIFFIFIIFSLRYQYLLLDYREWGDESETIITVKMMAAGMKLYSEIFNHHGPLTFMPGLLLENFDSFGISGHRVIIAFFQVLAVVFIYTSPILKSRVPKILASVTAITVILVFMPKMHGHMYAYQTLAGIMLLIILAQYTLPAILLDNELKPSVIFLGTLLISSLPFLAITYIPISILIFLASFRKKNINYIFFGVSLGLIVNLFFLYVYGSFHGFAAFHIYLNTKILPFYIYNEPLSLFHLVLKATQVLIFDRGHLISFIAILLSFFYASLEKRQLWRIALLIIALCSLLIRGKGFHGMPYFYAIIPILVLNFNLIEYKYVYVRYVIFFFLLSCLTKVSLIIPKDLQKILSSPIPVETEFSKLVNQFTSPDDRIIAYSFQNHEYLASERLPASGYFFYLPWQEKYNENPKFGIAINACDQIKKVAPKIMLIDKWMVWDKFPWESYAGCIDRFLESAYYKLPNKPYYIRKDLLVDSDEYFTPHLINRELIR</sequence>
<feature type="transmembrane region" description="Helical" evidence="1">
    <location>
        <begin position="20"/>
        <end position="37"/>
    </location>
</feature>
<feature type="transmembrane region" description="Helical" evidence="1">
    <location>
        <begin position="147"/>
        <end position="167"/>
    </location>
</feature>
<evidence type="ECO:0000313" key="2">
    <source>
        <dbReference type="EMBL" id="SET63228.1"/>
    </source>
</evidence>
<dbReference type="RefSeq" id="WP_093322703.1">
    <property type="nucleotide sequence ID" value="NZ_FOHV01000052.1"/>
</dbReference>